<name>A0AAI8VCE9_9PEZI</name>
<comment type="caution">
    <text evidence="2">The sequence shown here is derived from an EMBL/GenBank/DDBJ whole genome shotgun (WGS) entry which is preliminary data.</text>
</comment>
<evidence type="ECO:0000313" key="2">
    <source>
        <dbReference type="EMBL" id="CAJ2502311.1"/>
    </source>
</evidence>
<organism evidence="2 3">
    <name type="scientific">Anthostomella pinea</name>
    <dbReference type="NCBI Taxonomy" id="933095"/>
    <lineage>
        <taxon>Eukaryota</taxon>
        <taxon>Fungi</taxon>
        <taxon>Dikarya</taxon>
        <taxon>Ascomycota</taxon>
        <taxon>Pezizomycotina</taxon>
        <taxon>Sordariomycetes</taxon>
        <taxon>Xylariomycetidae</taxon>
        <taxon>Xylariales</taxon>
        <taxon>Xylariaceae</taxon>
        <taxon>Anthostomella</taxon>
    </lineage>
</organism>
<reference evidence="2" key="1">
    <citation type="submission" date="2023-10" db="EMBL/GenBank/DDBJ databases">
        <authorList>
            <person name="Hackl T."/>
        </authorList>
    </citation>
    <scope>NUCLEOTIDE SEQUENCE</scope>
</reference>
<keyword evidence="3" id="KW-1185">Reference proteome</keyword>
<evidence type="ECO:0000313" key="3">
    <source>
        <dbReference type="Proteomes" id="UP001295740"/>
    </source>
</evidence>
<accession>A0AAI8VCE9</accession>
<evidence type="ECO:0000256" key="1">
    <source>
        <dbReference type="SAM" id="MobiDB-lite"/>
    </source>
</evidence>
<sequence>MAPPRLMATDTPRTTAKQQQQHHHALRGTVLALAGGLQVPASAIKVKDMFPGDFSDDVKVTLQHVLLCLKVEATNTRDLMPAPAYEALSYVWGSEKNPGQVIVPGISGNTTISIT</sequence>
<dbReference type="Proteomes" id="UP001295740">
    <property type="component" value="Unassembled WGS sequence"/>
</dbReference>
<proteinExistence type="predicted"/>
<gene>
    <name evidence="2" type="ORF">KHLLAP_LOCUS2779</name>
</gene>
<protein>
    <submittedName>
        <fullName evidence="2">Uu.00g097050.m01.CDS01</fullName>
    </submittedName>
</protein>
<feature type="region of interest" description="Disordered" evidence="1">
    <location>
        <begin position="1"/>
        <end position="23"/>
    </location>
</feature>
<dbReference type="EMBL" id="CAUWAG010000004">
    <property type="protein sequence ID" value="CAJ2502311.1"/>
    <property type="molecule type" value="Genomic_DNA"/>
</dbReference>
<dbReference type="AlphaFoldDB" id="A0AAI8VCE9"/>